<feature type="transmembrane region" description="Helical" evidence="7">
    <location>
        <begin position="116"/>
        <end position="141"/>
    </location>
</feature>
<feature type="transmembrane region" description="Helical" evidence="7">
    <location>
        <begin position="6"/>
        <end position="26"/>
    </location>
</feature>
<organism evidence="8 9">
    <name type="scientific">Candidatus Iainarchaeum sp</name>
    <dbReference type="NCBI Taxonomy" id="3101447"/>
    <lineage>
        <taxon>Archaea</taxon>
        <taxon>Candidatus Iainarchaeota</taxon>
        <taxon>Candidatus Iainarchaeia</taxon>
        <taxon>Candidatus Iainarchaeales</taxon>
        <taxon>Candidatus Iainarchaeaceae</taxon>
        <taxon>Candidatus Iainarchaeum</taxon>
    </lineage>
</organism>
<comment type="caution">
    <text evidence="8">The sequence shown here is derived from an EMBL/GenBank/DDBJ whole genome shotgun (WGS) entry which is preliminary data.</text>
</comment>
<dbReference type="GO" id="GO:0005886">
    <property type="term" value="C:plasma membrane"/>
    <property type="evidence" value="ECO:0007669"/>
    <property type="project" value="UniProtKB-SubCell"/>
</dbReference>
<evidence type="ECO:0000256" key="5">
    <source>
        <dbReference type="ARBA" id="ARBA00022989"/>
    </source>
</evidence>
<keyword evidence="5 7" id="KW-1133">Transmembrane helix</keyword>
<dbReference type="EMBL" id="DUFJ01000068">
    <property type="protein sequence ID" value="HIH33180.1"/>
    <property type="molecule type" value="Genomic_DNA"/>
</dbReference>
<dbReference type="PANTHER" id="PTHR22926:SF3">
    <property type="entry name" value="UNDECAPRENYL-PHOSPHATE ALPHA-N-ACETYLGLUCOSAMINYL 1-PHOSPHATE TRANSFERASE"/>
    <property type="match status" value="1"/>
</dbReference>
<dbReference type="GO" id="GO:0016780">
    <property type="term" value="F:phosphotransferase activity, for other substituted phosphate groups"/>
    <property type="evidence" value="ECO:0007669"/>
    <property type="project" value="InterPro"/>
</dbReference>
<dbReference type="PANTHER" id="PTHR22926">
    <property type="entry name" value="PHOSPHO-N-ACETYLMURAMOYL-PENTAPEPTIDE-TRANSFERASE"/>
    <property type="match status" value="1"/>
</dbReference>
<name>A0A7J4KVB1_9ARCH</name>
<evidence type="ECO:0000313" key="9">
    <source>
        <dbReference type="Proteomes" id="UP000527315"/>
    </source>
</evidence>
<feature type="transmembrane region" description="Helical" evidence="7">
    <location>
        <begin position="47"/>
        <end position="69"/>
    </location>
</feature>
<gene>
    <name evidence="8" type="ORF">HA227_02910</name>
</gene>
<dbReference type="GO" id="GO:0071555">
    <property type="term" value="P:cell wall organization"/>
    <property type="evidence" value="ECO:0007669"/>
    <property type="project" value="TreeGrafter"/>
</dbReference>
<dbReference type="GO" id="GO:0044038">
    <property type="term" value="P:cell wall macromolecule biosynthetic process"/>
    <property type="evidence" value="ECO:0007669"/>
    <property type="project" value="TreeGrafter"/>
</dbReference>
<keyword evidence="2" id="KW-1003">Cell membrane</keyword>
<evidence type="ECO:0000256" key="3">
    <source>
        <dbReference type="ARBA" id="ARBA00022679"/>
    </source>
</evidence>
<dbReference type="Pfam" id="PF00953">
    <property type="entry name" value="Glycos_transf_4"/>
    <property type="match status" value="1"/>
</dbReference>
<evidence type="ECO:0000256" key="4">
    <source>
        <dbReference type="ARBA" id="ARBA00022692"/>
    </source>
</evidence>
<accession>A0A7J4KVB1</accession>
<feature type="transmembrane region" description="Helical" evidence="7">
    <location>
        <begin position="81"/>
        <end position="104"/>
    </location>
</feature>
<keyword evidence="6 7" id="KW-0472">Membrane</keyword>
<keyword evidence="4 7" id="KW-0812">Transmembrane</keyword>
<evidence type="ECO:0000256" key="6">
    <source>
        <dbReference type="ARBA" id="ARBA00023136"/>
    </source>
</evidence>
<comment type="subcellular location">
    <subcellularLocation>
        <location evidence="1">Cell membrane</location>
        <topology evidence="1">Multi-pass membrane protein</topology>
    </subcellularLocation>
</comment>
<feature type="transmembrane region" description="Helical" evidence="7">
    <location>
        <begin position="307"/>
        <end position="327"/>
    </location>
</feature>
<sequence>MAILPVAIGLMAVSALVVFWITPRLIKHLKARGLVGKDMNKLGRPEVAEMGGIAVLLGFIAAMLVSIFFHSYLKTPEGLSLVSILGAFLTVAVIGLIGVIDDLIGWNKGIRQWQHALFPLFAALPLMALSIGQTTMGIPLLGDVELGILYSLIIIPIGITCAANASNMLAGLNGLEAGLGAIISATILAIALLSGKTEAAIITASLLGALLAFLYFNWHPARIFPGDSLTLAIGAAVASAVIVGDLEKYGVMLFGLYFIELAIKAKHKFQSQCFGIPQKDGTLKADPRGGSLTQWIMRRGRFTEKQVVIILLAIQAIIALIVLAAFLTNPRGS</sequence>
<evidence type="ECO:0000256" key="1">
    <source>
        <dbReference type="ARBA" id="ARBA00004651"/>
    </source>
</evidence>
<dbReference type="Proteomes" id="UP000527315">
    <property type="component" value="Unassembled WGS sequence"/>
</dbReference>
<evidence type="ECO:0000313" key="8">
    <source>
        <dbReference type="EMBL" id="HIH33180.1"/>
    </source>
</evidence>
<evidence type="ECO:0000256" key="7">
    <source>
        <dbReference type="SAM" id="Phobius"/>
    </source>
</evidence>
<dbReference type="CDD" id="cd06856">
    <property type="entry name" value="GT_GPT_archaea"/>
    <property type="match status" value="1"/>
</dbReference>
<evidence type="ECO:0000256" key="2">
    <source>
        <dbReference type="ARBA" id="ARBA00022475"/>
    </source>
</evidence>
<reference evidence="9" key="1">
    <citation type="journal article" date="2020" name="bioRxiv">
        <title>A rank-normalized archaeal taxonomy based on genome phylogeny resolves widespread incomplete and uneven classifications.</title>
        <authorList>
            <person name="Rinke C."/>
            <person name="Chuvochina M."/>
            <person name="Mussig A.J."/>
            <person name="Chaumeil P.-A."/>
            <person name="Waite D.W."/>
            <person name="Whitman W.B."/>
            <person name="Parks D.H."/>
            <person name="Hugenholtz P."/>
        </authorList>
    </citation>
    <scope>NUCLEOTIDE SEQUENCE [LARGE SCALE GENOMIC DNA]</scope>
</reference>
<keyword evidence="3 8" id="KW-0808">Transferase</keyword>
<dbReference type="InterPro" id="IPR000715">
    <property type="entry name" value="Glycosyl_transferase_4"/>
</dbReference>
<feature type="transmembrane region" description="Helical" evidence="7">
    <location>
        <begin position="177"/>
        <end position="193"/>
    </location>
</feature>
<feature type="transmembrane region" description="Helical" evidence="7">
    <location>
        <begin position="147"/>
        <end position="165"/>
    </location>
</feature>
<dbReference type="AlphaFoldDB" id="A0A7J4KVB1"/>
<protein>
    <submittedName>
        <fullName evidence="8">Glycosyl transferase family 4</fullName>
    </submittedName>
</protein>
<proteinExistence type="predicted"/>
<feature type="transmembrane region" description="Helical" evidence="7">
    <location>
        <begin position="199"/>
        <end position="216"/>
    </location>
</feature>